<protein>
    <submittedName>
        <fullName evidence="1">Uncharacterized protein</fullName>
    </submittedName>
</protein>
<comment type="caution">
    <text evidence="1">The sequence shown here is derived from an EMBL/GenBank/DDBJ whole genome shotgun (WGS) entry which is preliminary data.</text>
</comment>
<reference evidence="1 2" key="2">
    <citation type="submission" date="2017-09" db="EMBL/GenBank/DDBJ databases">
        <title>Extensive intraspecific genome diversity in a model arbuscular mycorrhizal fungus.</title>
        <authorList>
            <person name="Chen E.C."/>
            <person name="Morin E."/>
            <person name="Beaudet D."/>
            <person name="Noel J."/>
            <person name="Ndikumana S."/>
            <person name="Charron P."/>
            <person name="St-Onge C."/>
            <person name="Giorgi J."/>
            <person name="Grigoriev I.V."/>
            <person name="Roux C."/>
            <person name="Martin F.M."/>
            <person name="Corradi N."/>
        </authorList>
    </citation>
    <scope>NUCLEOTIDE SEQUENCE [LARGE SCALE GENOMIC DNA]</scope>
    <source>
        <strain evidence="1 2">A5</strain>
    </source>
</reference>
<dbReference type="VEuPathDB" id="FungiDB:RhiirA1_449808"/>
<name>A0A2N0P580_9GLOM</name>
<evidence type="ECO:0000313" key="1">
    <source>
        <dbReference type="EMBL" id="PKC02001.1"/>
    </source>
</evidence>
<organism evidence="1 2">
    <name type="scientific">Rhizophagus irregularis</name>
    <dbReference type="NCBI Taxonomy" id="588596"/>
    <lineage>
        <taxon>Eukaryota</taxon>
        <taxon>Fungi</taxon>
        <taxon>Fungi incertae sedis</taxon>
        <taxon>Mucoromycota</taxon>
        <taxon>Glomeromycotina</taxon>
        <taxon>Glomeromycetes</taxon>
        <taxon>Glomerales</taxon>
        <taxon>Glomeraceae</taxon>
        <taxon>Rhizophagus</taxon>
    </lineage>
</organism>
<evidence type="ECO:0000313" key="2">
    <source>
        <dbReference type="Proteomes" id="UP000232722"/>
    </source>
</evidence>
<reference evidence="1 2" key="1">
    <citation type="submission" date="2016-04" db="EMBL/GenBank/DDBJ databases">
        <title>Genome analyses suggest a sexual origin of heterokaryosis in a supposedly ancient asexual fungus.</title>
        <authorList>
            <person name="Ropars J."/>
            <person name="Sedzielewska K."/>
            <person name="Noel J."/>
            <person name="Charron P."/>
            <person name="Farinelli L."/>
            <person name="Marton T."/>
            <person name="Kruger M."/>
            <person name="Pelin A."/>
            <person name="Brachmann A."/>
            <person name="Corradi N."/>
        </authorList>
    </citation>
    <scope>NUCLEOTIDE SEQUENCE [LARGE SCALE GENOMIC DNA]</scope>
    <source>
        <strain evidence="1 2">A5</strain>
    </source>
</reference>
<dbReference type="AlphaFoldDB" id="A0A2N0P580"/>
<dbReference type="VEuPathDB" id="FungiDB:FUN_003717"/>
<proteinExistence type="predicted"/>
<dbReference type="VEuPathDB" id="FungiDB:RhiirFUN_005849"/>
<accession>A0A2N0P580</accession>
<gene>
    <name evidence="1" type="ORF">RhiirA5_425876</name>
</gene>
<dbReference type="Proteomes" id="UP000232722">
    <property type="component" value="Unassembled WGS sequence"/>
</dbReference>
<sequence length="107" mass="12695">MSRQVTPPRPPPRLRDLTYIDYDIYEHPNIPAGHPHFGRNGGIRNLRRELQILGWTLDDQYSMVSRFVSNDRGLLQVRQLQTNPNLYWMPYGVRQMYIMSGIHNSLW</sequence>
<dbReference type="EMBL" id="LLXJ01001476">
    <property type="protein sequence ID" value="PKC02001.1"/>
    <property type="molecule type" value="Genomic_DNA"/>
</dbReference>